<keyword evidence="3" id="KW-1185">Reference proteome</keyword>
<evidence type="ECO:0000313" key="3">
    <source>
        <dbReference type="Proteomes" id="UP000765509"/>
    </source>
</evidence>
<comment type="caution">
    <text evidence="2">The sequence shown here is derived from an EMBL/GenBank/DDBJ whole genome shotgun (WGS) entry which is preliminary data.</text>
</comment>
<dbReference type="OrthoDB" id="2791290at2759"/>
<sequence length="199" mass="22204">MSSYVNALIGMDVWIKPPDGLAIPAGMGCCIKKESYGTKQAGRCWWEQLSTKMQALGFKKSMFNTSVYFSLDNDTITWMHVDNGIVVAQDKAALKILKEGLKRDFMIKWKLGVNNMVGIEIRQQEEGFTLTQQKLIDNIVVANRDGKRLNDTPFPSKCNVSTTPADETIVEQKLFLLVIGGLSYIANGTRPDISFSVNM</sequence>
<organism evidence="2 3">
    <name type="scientific">Austropuccinia psidii MF-1</name>
    <dbReference type="NCBI Taxonomy" id="1389203"/>
    <lineage>
        <taxon>Eukaryota</taxon>
        <taxon>Fungi</taxon>
        <taxon>Dikarya</taxon>
        <taxon>Basidiomycota</taxon>
        <taxon>Pucciniomycotina</taxon>
        <taxon>Pucciniomycetes</taxon>
        <taxon>Pucciniales</taxon>
        <taxon>Sphaerophragmiaceae</taxon>
        <taxon>Austropuccinia</taxon>
    </lineage>
</organism>
<feature type="domain" description="Reverse transcriptase Ty1/copia-type" evidence="1">
    <location>
        <begin position="2"/>
        <end position="140"/>
    </location>
</feature>
<evidence type="ECO:0000313" key="2">
    <source>
        <dbReference type="EMBL" id="MBW0461091.1"/>
    </source>
</evidence>
<name>A0A9Q3B9S1_9BASI</name>
<proteinExistence type="predicted"/>
<protein>
    <recommendedName>
        <fullName evidence="1">Reverse transcriptase Ty1/copia-type domain-containing protein</fullName>
    </recommendedName>
</protein>
<dbReference type="AlphaFoldDB" id="A0A9Q3B9S1"/>
<dbReference type="Proteomes" id="UP000765509">
    <property type="component" value="Unassembled WGS sequence"/>
</dbReference>
<gene>
    <name evidence="2" type="ORF">O181_000806</name>
</gene>
<accession>A0A9Q3B9S1</accession>
<dbReference type="InterPro" id="IPR013103">
    <property type="entry name" value="RVT_2"/>
</dbReference>
<evidence type="ECO:0000259" key="1">
    <source>
        <dbReference type="Pfam" id="PF07727"/>
    </source>
</evidence>
<dbReference type="EMBL" id="AVOT02000103">
    <property type="protein sequence ID" value="MBW0461091.1"/>
    <property type="molecule type" value="Genomic_DNA"/>
</dbReference>
<dbReference type="Pfam" id="PF07727">
    <property type="entry name" value="RVT_2"/>
    <property type="match status" value="1"/>
</dbReference>
<reference evidence="2" key="1">
    <citation type="submission" date="2021-03" db="EMBL/GenBank/DDBJ databases">
        <title>Draft genome sequence of rust myrtle Austropuccinia psidii MF-1, a brazilian biotype.</title>
        <authorList>
            <person name="Quecine M.C."/>
            <person name="Pachon D.M.R."/>
            <person name="Bonatelli M.L."/>
            <person name="Correr F.H."/>
            <person name="Franceschini L.M."/>
            <person name="Leite T.F."/>
            <person name="Margarido G.R.A."/>
            <person name="Almeida C.A."/>
            <person name="Ferrarezi J.A."/>
            <person name="Labate C.A."/>
        </authorList>
    </citation>
    <scope>NUCLEOTIDE SEQUENCE</scope>
    <source>
        <strain evidence="2">MF-1</strain>
    </source>
</reference>